<dbReference type="GO" id="GO:0009086">
    <property type="term" value="P:methionine biosynthetic process"/>
    <property type="evidence" value="ECO:0007669"/>
    <property type="project" value="UniProtKB-KW"/>
</dbReference>
<keyword evidence="7 11" id="KW-0560">Oxidoreductase</keyword>
<comment type="catalytic activity">
    <reaction evidence="11">
        <text>(6R)-5,10-methylene-5,6,7,8-tetrahydrofolate + NADP(+) = (6R)-5,10-methenyltetrahydrofolate + NADPH</text>
        <dbReference type="Rhea" id="RHEA:22812"/>
        <dbReference type="ChEBI" id="CHEBI:15636"/>
        <dbReference type="ChEBI" id="CHEBI:57455"/>
        <dbReference type="ChEBI" id="CHEBI:57783"/>
        <dbReference type="ChEBI" id="CHEBI:58349"/>
        <dbReference type="EC" id="1.5.1.5"/>
    </reaction>
</comment>
<accession>R4YWU9</accession>
<dbReference type="eggNOG" id="COG0190">
    <property type="taxonomic scope" value="Bacteria"/>
</dbReference>
<comment type="catalytic activity">
    <reaction evidence="11">
        <text>(6R)-5,10-methenyltetrahydrofolate + H2O = (6R)-10-formyltetrahydrofolate + H(+)</text>
        <dbReference type="Rhea" id="RHEA:23700"/>
        <dbReference type="ChEBI" id="CHEBI:15377"/>
        <dbReference type="ChEBI" id="CHEBI:15378"/>
        <dbReference type="ChEBI" id="CHEBI:57455"/>
        <dbReference type="ChEBI" id="CHEBI:195366"/>
        <dbReference type="EC" id="3.5.4.9"/>
    </reaction>
</comment>
<evidence type="ECO:0000256" key="7">
    <source>
        <dbReference type="ARBA" id="ARBA00023002"/>
    </source>
</evidence>
<evidence type="ECO:0000256" key="1">
    <source>
        <dbReference type="ARBA" id="ARBA00004777"/>
    </source>
</evidence>
<feature type="domain" description="Tetrahydrofolate dehydrogenase/cyclohydrolase NAD(P)-binding" evidence="13">
    <location>
        <begin position="145"/>
        <end position="288"/>
    </location>
</feature>
<dbReference type="PRINTS" id="PR00085">
    <property type="entry name" value="THFDHDRGNASE"/>
</dbReference>
<gene>
    <name evidence="11 14" type="primary">folD</name>
    <name evidence="14" type="ORF">BN381_130063</name>
</gene>
<dbReference type="RefSeq" id="WP_012224010.1">
    <property type="nucleotide sequence ID" value="NZ_HG422565.1"/>
</dbReference>
<dbReference type="InterPro" id="IPR036291">
    <property type="entry name" value="NAD(P)-bd_dom_sf"/>
</dbReference>
<keyword evidence="5 11" id="KW-0378">Hydrolase</keyword>
<dbReference type="UniPathway" id="UPA00193"/>
<dbReference type="HAMAP" id="MF_01576">
    <property type="entry name" value="THF_DHG_CYH"/>
    <property type="match status" value="1"/>
</dbReference>
<evidence type="ECO:0000256" key="8">
    <source>
        <dbReference type="ARBA" id="ARBA00023102"/>
    </source>
</evidence>
<dbReference type="GO" id="GO:0004477">
    <property type="term" value="F:methenyltetrahydrofolate cyclohydrolase activity"/>
    <property type="evidence" value="ECO:0007669"/>
    <property type="project" value="UniProtKB-UniRule"/>
</dbReference>
<dbReference type="Pfam" id="PF02882">
    <property type="entry name" value="THF_DHG_CYH_C"/>
    <property type="match status" value="1"/>
</dbReference>
<evidence type="ECO:0000256" key="6">
    <source>
        <dbReference type="ARBA" id="ARBA00022857"/>
    </source>
</evidence>
<evidence type="ECO:0000259" key="13">
    <source>
        <dbReference type="Pfam" id="PF02882"/>
    </source>
</evidence>
<evidence type="ECO:0000256" key="9">
    <source>
        <dbReference type="ARBA" id="ARBA00023167"/>
    </source>
</evidence>
<dbReference type="Gene3D" id="3.40.50.720">
    <property type="entry name" value="NAD(P)-binding Rossmann-like Domain"/>
    <property type="match status" value="1"/>
</dbReference>
<keyword evidence="4 11" id="KW-0658">Purine biosynthesis</keyword>
<dbReference type="GO" id="GO:0005829">
    <property type="term" value="C:cytosol"/>
    <property type="evidence" value="ECO:0007669"/>
    <property type="project" value="TreeGrafter"/>
</dbReference>
<dbReference type="CDD" id="cd01080">
    <property type="entry name" value="NAD_bind_m-THF_DH_Cyclohyd"/>
    <property type="match status" value="1"/>
</dbReference>
<keyword evidence="6 11" id="KW-0521">NADP</keyword>
<evidence type="ECO:0000256" key="3">
    <source>
        <dbReference type="ARBA" id="ARBA00022605"/>
    </source>
</evidence>
<dbReference type="GO" id="GO:0004488">
    <property type="term" value="F:methylenetetrahydrofolate dehydrogenase (NADP+) activity"/>
    <property type="evidence" value="ECO:0007669"/>
    <property type="project" value="UniProtKB-UniRule"/>
</dbReference>
<dbReference type="InterPro" id="IPR000672">
    <property type="entry name" value="THF_DH/CycHdrlase"/>
</dbReference>
<organism evidence="14 15">
    <name type="scientific">Candidatus Neomicrothrix parvicella RN1</name>
    <dbReference type="NCBI Taxonomy" id="1229780"/>
    <lineage>
        <taxon>Bacteria</taxon>
        <taxon>Bacillati</taxon>
        <taxon>Actinomycetota</taxon>
        <taxon>Acidimicrobiia</taxon>
        <taxon>Acidimicrobiales</taxon>
        <taxon>Microthrixaceae</taxon>
        <taxon>Candidatus Neomicrothrix</taxon>
    </lineage>
</organism>
<keyword evidence="10 11" id="KW-0511">Multifunctional enzyme</keyword>
<dbReference type="InterPro" id="IPR020630">
    <property type="entry name" value="THF_DH/CycHdrlase_cat_dom"/>
</dbReference>
<dbReference type="PANTHER" id="PTHR48099:SF5">
    <property type="entry name" value="C-1-TETRAHYDROFOLATE SYNTHASE, CYTOPLASMIC"/>
    <property type="match status" value="1"/>
</dbReference>
<evidence type="ECO:0000259" key="12">
    <source>
        <dbReference type="Pfam" id="PF00763"/>
    </source>
</evidence>
<reference evidence="14 15" key="1">
    <citation type="journal article" date="2013" name="ISME J.">
        <title>Metabolic model for the filamentous 'Candidatus Microthrix parvicella' based on genomic and metagenomic analyses.</title>
        <authorList>
            <person name="Jon McIlroy S."/>
            <person name="Kristiansen R."/>
            <person name="Albertsen M."/>
            <person name="Michael Karst S."/>
            <person name="Rossetti S."/>
            <person name="Lund Nielsen J."/>
            <person name="Tandoi V."/>
            <person name="James Seviour R."/>
            <person name="Nielsen P.H."/>
        </authorList>
    </citation>
    <scope>NUCLEOTIDE SEQUENCE [LARGE SCALE GENOMIC DNA]</scope>
    <source>
        <strain evidence="14 15">RN1</strain>
    </source>
</reference>
<evidence type="ECO:0000256" key="4">
    <source>
        <dbReference type="ARBA" id="ARBA00022755"/>
    </source>
</evidence>
<dbReference type="Pfam" id="PF00763">
    <property type="entry name" value="THF_DHG_CYH"/>
    <property type="match status" value="1"/>
</dbReference>
<dbReference type="EMBL" id="CANL01000005">
    <property type="protein sequence ID" value="CCM62505.1"/>
    <property type="molecule type" value="Genomic_DNA"/>
</dbReference>
<keyword evidence="15" id="KW-1185">Reference proteome</keyword>
<evidence type="ECO:0000313" key="14">
    <source>
        <dbReference type="EMBL" id="CCM62505.1"/>
    </source>
</evidence>
<dbReference type="SUPFAM" id="SSF53223">
    <property type="entry name" value="Aminoacid dehydrogenase-like, N-terminal domain"/>
    <property type="match status" value="1"/>
</dbReference>
<comment type="similarity">
    <text evidence="11">Belongs to the tetrahydrofolate dehydrogenase/cyclohydrolase family.</text>
</comment>
<dbReference type="Proteomes" id="UP000018291">
    <property type="component" value="Unassembled WGS sequence"/>
</dbReference>
<sequence>MTAKTLDGQALADRIKAELAVRVEQLARPGVLSEQGRPPGLGTVLVGDDGPSARYVAGKHQDCADVGMASVHRGMPMGTTQDELEAVIAEMNADDRVDAFILQYPVPAGLDFEAAMLVMSPAKDADGLHPVNLGKLVMGEEAPLPCTPNGILALLAEHGVELAGRHLVIVGRGLTIGRPLALLAALKREGANAAVTVVHTGVQDLGSFTRTADVIVAAAGAPGVITADMVRPGSAVVAAGVTMAGRKVVSDVADEVAEVAGWLSPRIGGVGPMTRAMLLVNTVEAAARSVGIAGPTSDG</sequence>
<evidence type="ECO:0000256" key="2">
    <source>
        <dbReference type="ARBA" id="ARBA00022563"/>
    </source>
</evidence>
<dbReference type="HOGENOM" id="CLU_034045_3_0_11"/>
<dbReference type="SUPFAM" id="SSF51735">
    <property type="entry name" value="NAD(P)-binding Rossmann-fold domains"/>
    <property type="match status" value="1"/>
</dbReference>
<feature type="domain" description="Tetrahydrofolate dehydrogenase/cyclohydrolase catalytic" evidence="12">
    <location>
        <begin position="6"/>
        <end position="126"/>
    </location>
</feature>
<evidence type="ECO:0000256" key="10">
    <source>
        <dbReference type="ARBA" id="ARBA00023268"/>
    </source>
</evidence>
<evidence type="ECO:0000256" key="11">
    <source>
        <dbReference type="HAMAP-Rule" id="MF_01576"/>
    </source>
</evidence>
<keyword evidence="2 11" id="KW-0554">One-carbon metabolism</keyword>
<dbReference type="AlphaFoldDB" id="R4YWU9"/>
<evidence type="ECO:0000313" key="15">
    <source>
        <dbReference type="Proteomes" id="UP000018291"/>
    </source>
</evidence>
<comment type="caution">
    <text evidence="11">Lacks conserved residue(s) required for the propagation of feature annotation.</text>
</comment>
<comment type="caution">
    <text evidence="14">The sequence shown here is derived from an EMBL/GenBank/DDBJ whole genome shotgun (WGS) entry which is preliminary data.</text>
</comment>
<dbReference type="EC" id="1.5.1.5" evidence="11"/>
<comment type="subunit">
    <text evidence="11">Homodimer.</text>
</comment>
<comment type="pathway">
    <text evidence="1 11">One-carbon metabolism; tetrahydrofolate interconversion.</text>
</comment>
<dbReference type="InterPro" id="IPR020631">
    <property type="entry name" value="THF_DH/CycHdrlase_NAD-bd_dom"/>
</dbReference>
<dbReference type="OrthoDB" id="9803580at2"/>
<dbReference type="GO" id="GO:0006164">
    <property type="term" value="P:purine nucleotide biosynthetic process"/>
    <property type="evidence" value="ECO:0007669"/>
    <property type="project" value="UniProtKB-KW"/>
</dbReference>
<evidence type="ECO:0000256" key="5">
    <source>
        <dbReference type="ARBA" id="ARBA00022801"/>
    </source>
</evidence>
<keyword evidence="9 11" id="KW-0486">Methionine biosynthesis</keyword>
<dbReference type="GO" id="GO:0000105">
    <property type="term" value="P:L-histidine biosynthetic process"/>
    <property type="evidence" value="ECO:0007669"/>
    <property type="project" value="UniProtKB-KW"/>
</dbReference>
<dbReference type="PANTHER" id="PTHR48099">
    <property type="entry name" value="C-1-TETRAHYDROFOLATE SYNTHASE, CYTOPLASMIC-RELATED"/>
    <property type="match status" value="1"/>
</dbReference>
<comment type="function">
    <text evidence="11">Catalyzes the oxidation of 5,10-methylenetetrahydrofolate to 5,10-methenyltetrahydrofolate and then the hydrolysis of 5,10-methenyltetrahydrofolate to 10-formyltetrahydrofolate.</text>
</comment>
<keyword evidence="3 11" id="KW-0028">Amino-acid biosynthesis</keyword>
<proteinExistence type="inferred from homology"/>
<protein>
    <recommendedName>
        <fullName evidence="11">Bifunctional protein FolD</fullName>
    </recommendedName>
    <domain>
        <recommendedName>
            <fullName evidence="11">Methylenetetrahydrofolate dehydrogenase</fullName>
            <ecNumber evidence="11">1.5.1.5</ecNumber>
        </recommendedName>
    </domain>
    <domain>
        <recommendedName>
            <fullName evidence="11">Methenyltetrahydrofolate cyclohydrolase</fullName>
            <ecNumber evidence="11">3.5.4.9</ecNumber>
        </recommendedName>
    </domain>
</protein>
<feature type="binding site" evidence="11">
    <location>
        <position position="241"/>
    </location>
    <ligand>
        <name>NADP(+)</name>
        <dbReference type="ChEBI" id="CHEBI:58349"/>
    </ligand>
</feature>
<dbReference type="EC" id="3.5.4.9" evidence="11"/>
<dbReference type="GO" id="GO:0035999">
    <property type="term" value="P:tetrahydrofolate interconversion"/>
    <property type="evidence" value="ECO:0007669"/>
    <property type="project" value="UniProtKB-UniRule"/>
</dbReference>
<dbReference type="STRING" id="1229780.BN381_130063"/>
<feature type="binding site" evidence="11">
    <location>
        <begin position="171"/>
        <end position="173"/>
    </location>
    <ligand>
        <name>NADP(+)</name>
        <dbReference type="ChEBI" id="CHEBI:58349"/>
    </ligand>
</feature>
<name>R4YWU9_9ACTN</name>
<dbReference type="InterPro" id="IPR046346">
    <property type="entry name" value="Aminoacid_DH-like_N_sf"/>
</dbReference>
<keyword evidence="8 11" id="KW-0368">Histidine biosynthesis</keyword>
<dbReference type="Gene3D" id="3.40.50.10860">
    <property type="entry name" value="Leucine Dehydrogenase, chain A, domain 1"/>
    <property type="match status" value="1"/>
</dbReference>